<feature type="domain" description="LYR motif-containing protein Cup1-like N-terminal" evidence="2">
    <location>
        <begin position="48"/>
        <end position="130"/>
    </location>
</feature>
<dbReference type="AlphaFoldDB" id="S3EBU3"/>
<dbReference type="InterPro" id="IPR046896">
    <property type="entry name" value="Cup1-like_N"/>
</dbReference>
<evidence type="ECO:0000313" key="3">
    <source>
        <dbReference type="EMBL" id="EPE35768.1"/>
    </source>
</evidence>
<dbReference type="OrthoDB" id="5521299at2759"/>
<dbReference type="GeneID" id="19464160"/>
<evidence type="ECO:0000259" key="2">
    <source>
        <dbReference type="Pfam" id="PF20263"/>
    </source>
</evidence>
<organism evidence="3 4">
    <name type="scientific">Glarea lozoyensis (strain ATCC 20868 / MF5171)</name>
    <dbReference type="NCBI Taxonomy" id="1116229"/>
    <lineage>
        <taxon>Eukaryota</taxon>
        <taxon>Fungi</taxon>
        <taxon>Dikarya</taxon>
        <taxon>Ascomycota</taxon>
        <taxon>Pezizomycotina</taxon>
        <taxon>Leotiomycetes</taxon>
        <taxon>Helotiales</taxon>
        <taxon>Helotiaceae</taxon>
        <taxon>Glarea</taxon>
    </lineage>
</organism>
<dbReference type="KEGG" id="glz:GLAREA_05106"/>
<accession>S3EBU3</accession>
<evidence type="ECO:0000256" key="1">
    <source>
        <dbReference type="SAM" id="MobiDB-lite"/>
    </source>
</evidence>
<gene>
    <name evidence="3" type="ORF">GLAREA_05106</name>
</gene>
<feature type="region of interest" description="Disordered" evidence="1">
    <location>
        <begin position="374"/>
        <end position="453"/>
    </location>
</feature>
<dbReference type="HOGENOM" id="CLU_037437_1_0_1"/>
<feature type="compositionally biased region" description="Basic and acidic residues" evidence="1">
    <location>
        <begin position="442"/>
        <end position="453"/>
    </location>
</feature>
<keyword evidence="4" id="KW-1185">Reference proteome</keyword>
<evidence type="ECO:0000313" key="4">
    <source>
        <dbReference type="Proteomes" id="UP000016922"/>
    </source>
</evidence>
<sequence length="453" mass="52666">MRPTTPRLNHLAFKQKPFVTRGSPIDGRFLIKHFDPTPSPTHSPIQAYRDLLRALSYFPDPYARDLLRRDARERFEKHKPEKKARLSHRLQKAYKIIKCVERANQGIREDLETVLNNAYGKRGRRRRVLLGQLLKPEPDDVLQDRGALQAIMDDTLGDKPPSPAALRFTPPAKCKAMIASFQRHIPTEFQRGKRRPAKPVLKMPKNLWGRDMPLKRHAAIKREWWALTLEKLYPPLPEHEWDRLRDLTTGKIRLEPVPRRRRPVNRGSFGPEGDNMVVKHLLNPAKANGNLKFDESRGLLVDTKGEPESWTPGLNYQRSMRRLYGSIWQLSAKMHRDPTSKEWVVEWGDRMTITNYKEFSLPTLEEERVMKEIGWEGPPEEDPEPPPKTRKNRRERKLDEKKTASIDEQLPPNEKKAIVEEPLPSNENTASIDEQLPVVSEAEPRSHPRIPQE</sequence>
<dbReference type="EMBL" id="KE145353">
    <property type="protein sequence ID" value="EPE35768.1"/>
    <property type="molecule type" value="Genomic_DNA"/>
</dbReference>
<reference evidence="3 4" key="1">
    <citation type="journal article" date="2013" name="BMC Genomics">
        <title>Genomics-driven discovery of the pneumocandin biosynthetic gene cluster in the fungus Glarea lozoyensis.</title>
        <authorList>
            <person name="Chen L."/>
            <person name="Yue Q."/>
            <person name="Zhang X."/>
            <person name="Xiang M."/>
            <person name="Wang C."/>
            <person name="Li S."/>
            <person name="Che Y."/>
            <person name="Ortiz-Lopez F.J."/>
            <person name="Bills G.F."/>
            <person name="Liu X."/>
            <person name="An Z."/>
        </authorList>
    </citation>
    <scope>NUCLEOTIDE SEQUENCE [LARGE SCALE GENOMIC DNA]</scope>
    <source>
        <strain evidence="4">ATCC 20868 / MF5171</strain>
    </source>
</reference>
<dbReference type="RefSeq" id="XP_008076586.1">
    <property type="nucleotide sequence ID" value="XM_008078395.1"/>
</dbReference>
<protein>
    <recommendedName>
        <fullName evidence="2">LYR motif-containing protein Cup1-like N-terminal domain-containing protein</fullName>
    </recommendedName>
</protein>
<dbReference type="eggNOG" id="ENOG502S9TZ">
    <property type="taxonomic scope" value="Eukaryota"/>
</dbReference>
<name>S3EBU3_GLAL2</name>
<dbReference type="CDD" id="cd20273">
    <property type="entry name" value="Complex1_LYR_unchar"/>
    <property type="match status" value="1"/>
</dbReference>
<proteinExistence type="predicted"/>
<feature type="compositionally biased region" description="Basic and acidic residues" evidence="1">
    <location>
        <begin position="396"/>
        <end position="405"/>
    </location>
</feature>
<dbReference type="Proteomes" id="UP000016922">
    <property type="component" value="Unassembled WGS sequence"/>
</dbReference>
<dbReference type="OMA" id="QWRHLFR"/>
<dbReference type="Pfam" id="PF20263">
    <property type="entry name" value="LYRM2-like"/>
    <property type="match status" value="1"/>
</dbReference>